<feature type="compositionally biased region" description="Basic and acidic residues" evidence="1">
    <location>
        <begin position="203"/>
        <end position="218"/>
    </location>
</feature>
<dbReference type="InterPro" id="IPR036361">
    <property type="entry name" value="SAP_dom_sf"/>
</dbReference>
<keyword evidence="4" id="KW-1185">Reference proteome</keyword>
<dbReference type="Gene3D" id="1.10.720.30">
    <property type="entry name" value="SAP domain"/>
    <property type="match status" value="1"/>
</dbReference>
<feature type="region of interest" description="Disordered" evidence="1">
    <location>
        <begin position="45"/>
        <end position="88"/>
    </location>
</feature>
<evidence type="ECO:0000259" key="2">
    <source>
        <dbReference type="PROSITE" id="PS50800"/>
    </source>
</evidence>
<feature type="region of interest" description="Disordered" evidence="1">
    <location>
        <begin position="509"/>
        <end position="613"/>
    </location>
</feature>
<name>A0A9W8BC65_9FUNG</name>
<evidence type="ECO:0000313" key="4">
    <source>
        <dbReference type="Proteomes" id="UP001150907"/>
    </source>
</evidence>
<dbReference type="AlphaFoldDB" id="A0A9W8BC65"/>
<feature type="region of interest" description="Disordered" evidence="1">
    <location>
        <begin position="404"/>
        <end position="476"/>
    </location>
</feature>
<feature type="compositionally biased region" description="Basic and acidic residues" evidence="1">
    <location>
        <begin position="553"/>
        <end position="562"/>
    </location>
</feature>
<evidence type="ECO:0000313" key="3">
    <source>
        <dbReference type="EMBL" id="KAJ2002167.1"/>
    </source>
</evidence>
<dbReference type="SMART" id="SM00513">
    <property type="entry name" value="SAP"/>
    <property type="match status" value="1"/>
</dbReference>
<dbReference type="Proteomes" id="UP001150907">
    <property type="component" value="Unassembled WGS sequence"/>
</dbReference>
<dbReference type="PROSITE" id="PS50800">
    <property type="entry name" value="SAP"/>
    <property type="match status" value="1"/>
</dbReference>
<feature type="region of interest" description="Disordered" evidence="1">
    <location>
        <begin position="359"/>
        <end position="383"/>
    </location>
</feature>
<dbReference type="OrthoDB" id="5964929at2759"/>
<protein>
    <recommendedName>
        <fullName evidence="2">SAP domain-containing protein</fullName>
    </recommendedName>
</protein>
<accession>A0A9W8BC65</accession>
<feature type="region of interest" description="Disordered" evidence="1">
    <location>
        <begin position="190"/>
        <end position="255"/>
    </location>
</feature>
<reference evidence="3" key="1">
    <citation type="submission" date="2022-07" db="EMBL/GenBank/DDBJ databases">
        <title>Phylogenomic reconstructions and comparative analyses of Kickxellomycotina fungi.</title>
        <authorList>
            <person name="Reynolds N.K."/>
            <person name="Stajich J.E."/>
            <person name="Barry K."/>
            <person name="Grigoriev I.V."/>
            <person name="Crous P."/>
            <person name="Smith M.E."/>
        </authorList>
    </citation>
    <scope>NUCLEOTIDE SEQUENCE</scope>
    <source>
        <strain evidence="3">IMI 214461</strain>
    </source>
</reference>
<dbReference type="EMBL" id="JANBQF010000329">
    <property type="protein sequence ID" value="KAJ2002167.1"/>
    <property type="molecule type" value="Genomic_DNA"/>
</dbReference>
<feature type="domain" description="SAP" evidence="2">
    <location>
        <begin position="12"/>
        <end position="46"/>
    </location>
</feature>
<comment type="caution">
    <text evidence="3">The sequence shown here is derived from an EMBL/GenBank/DDBJ whole genome shotgun (WGS) entry which is preliminary data.</text>
</comment>
<dbReference type="InterPro" id="IPR003034">
    <property type="entry name" value="SAP_dom"/>
</dbReference>
<dbReference type="SUPFAM" id="SSF68906">
    <property type="entry name" value="SAP domain"/>
    <property type="match status" value="1"/>
</dbReference>
<dbReference type="Pfam" id="PF02037">
    <property type="entry name" value="SAP"/>
    <property type="match status" value="1"/>
</dbReference>
<sequence>MVALSDINVDELHGMKRKQLQALCKKTGVKANGKSEELIERLMEHIQRGGSDSTSDDSNDDQQHYESAAEEDKSSPPPNEGAQNATPGKLFKVVPLLNTEPVVMDAPEAMSVVEPSQFSAQVKEFTAKLEARAAARFADQGVENIEKINPAFGLVTKTPKSQKLAKTILFDKAHDKLFSSGDSILSHWSAKKTAGPATPNGKRNNDSSVHESNKRPRVEVLFASPSVQPQSARQSRKSTRTRSMTAKAQRTAAPGAVLDGSKTAAVDNRVQTASDLKALSSTKLFADAPVADTSSVASEVAEFAPLAEMETTSVLAAASPAKAPLNPPTLQPDAATVSKPIVTTAAPLVAVAESAATESAATESAVTKPVTPEPVVAKSATTEPAVVSAEVISAVLDCTAPVPEVTSVSSKDTTKLPKPTHSDATKPAQSKPVTEKKDVVPAAKPSQIPAARKIAQPKLSTTTASKIQAPKTAGTKAIPAPTAVAAAAKPLNSQTAGYRNVESKIKAYINAKPPPPKTKPAKPSLPDSKSTAKSAPVTAKAARPVQVPAAKVTSKDVSDSKDVPNYMKSTRAKEIRSQQTMTKAQAKPELIKPKFHPYNRPAKPAVVKPSTAK</sequence>
<gene>
    <name evidence="3" type="ORF">H4R26_003747</name>
</gene>
<feature type="compositionally biased region" description="Basic and acidic residues" evidence="1">
    <location>
        <begin position="412"/>
        <end position="424"/>
    </location>
</feature>
<proteinExistence type="predicted"/>
<evidence type="ECO:0000256" key="1">
    <source>
        <dbReference type="SAM" id="MobiDB-lite"/>
    </source>
</evidence>
<organism evidence="3 4">
    <name type="scientific">Coemansia thaxteri</name>
    <dbReference type="NCBI Taxonomy" id="2663907"/>
    <lineage>
        <taxon>Eukaryota</taxon>
        <taxon>Fungi</taxon>
        <taxon>Fungi incertae sedis</taxon>
        <taxon>Zoopagomycota</taxon>
        <taxon>Kickxellomycotina</taxon>
        <taxon>Kickxellomycetes</taxon>
        <taxon>Kickxellales</taxon>
        <taxon>Kickxellaceae</taxon>
        <taxon>Coemansia</taxon>
    </lineage>
</organism>